<accession>A0ABS2FH73</accession>
<name>A0ABS2FH73_9CLOT</name>
<dbReference type="Proteomes" id="UP000767334">
    <property type="component" value="Unassembled WGS sequence"/>
</dbReference>
<evidence type="ECO:0008006" key="3">
    <source>
        <dbReference type="Google" id="ProtNLM"/>
    </source>
</evidence>
<reference evidence="1 2" key="1">
    <citation type="journal article" date="2021" name="Sci. Rep.">
        <title>The distribution of antibiotic resistance genes in chicken gut microbiota commensals.</title>
        <authorList>
            <person name="Juricova H."/>
            <person name="Matiasovicova J."/>
            <person name="Kubasova T."/>
            <person name="Cejkova D."/>
            <person name="Rychlik I."/>
        </authorList>
    </citation>
    <scope>NUCLEOTIDE SEQUENCE [LARGE SCALE GENOMIC DNA]</scope>
    <source>
        <strain evidence="1 2">An435</strain>
    </source>
</reference>
<comment type="caution">
    <text evidence="1">The sequence shown here is derived from an EMBL/GenBank/DDBJ whole genome shotgun (WGS) entry which is preliminary data.</text>
</comment>
<protein>
    <recommendedName>
        <fullName evidence="3">CopG family transcriptional regulator</fullName>
    </recommendedName>
</protein>
<evidence type="ECO:0000313" key="1">
    <source>
        <dbReference type="EMBL" id="MBM6819676.1"/>
    </source>
</evidence>
<gene>
    <name evidence="1" type="ORF">H6A19_10065</name>
</gene>
<proteinExistence type="predicted"/>
<keyword evidence="2" id="KW-1185">Reference proteome</keyword>
<dbReference type="EMBL" id="JACJLL010000057">
    <property type="protein sequence ID" value="MBM6819676.1"/>
    <property type="molecule type" value="Genomic_DNA"/>
</dbReference>
<organism evidence="1 2">
    <name type="scientific">Clostridium saudiense</name>
    <dbReference type="NCBI Taxonomy" id="1414720"/>
    <lineage>
        <taxon>Bacteria</taxon>
        <taxon>Bacillati</taxon>
        <taxon>Bacillota</taxon>
        <taxon>Clostridia</taxon>
        <taxon>Eubacteriales</taxon>
        <taxon>Clostridiaceae</taxon>
        <taxon>Clostridium</taxon>
    </lineage>
</organism>
<dbReference type="RefSeq" id="WP_204572346.1">
    <property type="nucleotide sequence ID" value="NZ_JACJLL010000057.1"/>
</dbReference>
<sequence>MKDNKLKSITIRVDSGVYETIEEMKWIERKKQSELLRELLEIGLKTKVKEGKKIYE</sequence>
<evidence type="ECO:0000313" key="2">
    <source>
        <dbReference type="Proteomes" id="UP000767334"/>
    </source>
</evidence>